<organism evidence="1 2">
    <name type="scientific">Eruca vesicaria subsp. sativa</name>
    <name type="common">Garden rocket</name>
    <name type="synonym">Eruca sativa</name>
    <dbReference type="NCBI Taxonomy" id="29727"/>
    <lineage>
        <taxon>Eukaryota</taxon>
        <taxon>Viridiplantae</taxon>
        <taxon>Streptophyta</taxon>
        <taxon>Embryophyta</taxon>
        <taxon>Tracheophyta</taxon>
        <taxon>Spermatophyta</taxon>
        <taxon>Magnoliopsida</taxon>
        <taxon>eudicotyledons</taxon>
        <taxon>Gunneridae</taxon>
        <taxon>Pentapetalae</taxon>
        <taxon>rosids</taxon>
        <taxon>malvids</taxon>
        <taxon>Brassicales</taxon>
        <taxon>Brassicaceae</taxon>
        <taxon>Brassiceae</taxon>
        <taxon>Eruca</taxon>
    </lineage>
</organism>
<dbReference type="AlphaFoldDB" id="A0ABC8JL78"/>
<proteinExistence type="predicted"/>
<dbReference type="Proteomes" id="UP001642260">
    <property type="component" value="Unassembled WGS sequence"/>
</dbReference>
<accession>A0ABC8JL78</accession>
<dbReference type="Gene3D" id="2.40.30.10">
    <property type="entry name" value="Translation factors"/>
    <property type="match status" value="1"/>
</dbReference>
<sequence>MIKIQQTLYKEPVECQPKIYQRIKTRNEVLTKGGSTKDVHNLEFRFVSSSSIKYEVGDVVELPPSQNPSAIDAFIENAIIWRQNYSSQ</sequence>
<evidence type="ECO:0000313" key="1">
    <source>
        <dbReference type="EMBL" id="CAH8330280.1"/>
    </source>
</evidence>
<keyword evidence="2" id="KW-1185">Reference proteome</keyword>
<protein>
    <submittedName>
        <fullName evidence="1">Uncharacterized protein</fullName>
    </submittedName>
</protein>
<name>A0ABC8JL78_ERUVS</name>
<dbReference type="SUPFAM" id="SSF63380">
    <property type="entry name" value="Riboflavin synthase domain-like"/>
    <property type="match status" value="1"/>
</dbReference>
<dbReference type="InterPro" id="IPR017938">
    <property type="entry name" value="Riboflavin_synthase-like_b-brl"/>
</dbReference>
<reference evidence="1 2" key="1">
    <citation type="submission" date="2022-03" db="EMBL/GenBank/DDBJ databases">
        <authorList>
            <person name="Macdonald S."/>
            <person name="Ahmed S."/>
            <person name="Newling K."/>
        </authorList>
    </citation>
    <scope>NUCLEOTIDE SEQUENCE [LARGE SCALE GENOMIC DNA]</scope>
</reference>
<evidence type="ECO:0000313" key="2">
    <source>
        <dbReference type="Proteomes" id="UP001642260"/>
    </source>
</evidence>
<dbReference type="EMBL" id="CAKOAT010113044">
    <property type="protein sequence ID" value="CAH8330280.1"/>
    <property type="molecule type" value="Genomic_DNA"/>
</dbReference>
<comment type="caution">
    <text evidence="1">The sequence shown here is derived from an EMBL/GenBank/DDBJ whole genome shotgun (WGS) entry which is preliminary data.</text>
</comment>
<gene>
    <name evidence="1" type="ORF">ERUC_LOCUS11960</name>
</gene>